<dbReference type="Gene3D" id="3.90.1200.10">
    <property type="match status" value="1"/>
</dbReference>
<protein>
    <recommendedName>
        <fullName evidence="1">Aminoglycoside phosphotransferase domain-containing protein</fullName>
    </recommendedName>
</protein>
<dbReference type="RefSeq" id="WP_346035064.1">
    <property type="nucleotide sequence ID" value="NZ_BAAALY010000002.1"/>
</dbReference>
<sequence>MMGDGEVLPGGVANAGRVTRIGGLVRRPAPPNAVVIHTLLEHLVAHGFDASRPQSLGDDGFELLSYLPGDVPIAPFPTWVNSEDTLRSVAGLVRRYHDAAASFVPPPGAAWNDDLADPAGGVLICHNDICLENVVFRGGLAAALLDFDFAAPGRPLWDVVQACRYWVPLTDPQLITASRGRLDPIARVAMFVDAYGLDAEDRIAFLDVLDEAETRSARFVAAQAAQGHSAFSWDDESQARYARKRAWIDRHREKLAMAITGHC</sequence>
<dbReference type="InterPro" id="IPR002575">
    <property type="entry name" value="Aminoglycoside_PTrfase"/>
</dbReference>
<name>A0ABP4LS24_9MICO</name>
<comment type="caution">
    <text evidence="2">The sequence shown here is derived from an EMBL/GenBank/DDBJ whole genome shotgun (WGS) entry which is preliminary data.</text>
</comment>
<evidence type="ECO:0000259" key="1">
    <source>
        <dbReference type="Pfam" id="PF01636"/>
    </source>
</evidence>
<dbReference type="InterPro" id="IPR011009">
    <property type="entry name" value="Kinase-like_dom_sf"/>
</dbReference>
<gene>
    <name evidence="2" type="ORF">GCM10009691_02920</name>
</gene>
<accession>A0ABP4LS24</accession>
<feature type="domain" description="Aminoglycoside phosphotransferase" evidence="1">
    <location>
        <begin position="115"/>
        <end position="176"/>
    </location>
</feature>
<dbReference type="Proteomes" id="UP001501791">
    <property type="component" value="Unassembled WGS sequence"/>
</dbReference>
<dbReference type="EMBL" id="BAAALY010000002">
    <property type="protein sequence ID" value="GAA1530423.1"/>
    <property type="molecule type" value="Genomic_DNA"/>
</dbReference>
<dbReference type="Pfam" id="PF01636">
    <property type="entry name" value="APH"/>
    <property type="match status" value="1"/>
</dbReference>
<evidence type="ECO:0000313" key="2">
    <source>
        <dbReference type="EMBL" id="GAA1530423.1"/>
    </source>
</evidence>
<organism evidence="2 3">
    <name type="scientific">Brevibacterium picturae</name>
    <dbReference type="NCBI Taxonomy" id="260553"/>
    <lineage>
        <taxon>Bacteria</taxon>
        <taxon>Bacillati</taxon>
        <taxon>Actinomycetota</taxon>
        <taxon>Actinomycetes</taxon>
        <taxon>Micrococcales</taxon>
        <taxon>Brevibacteriaceae</taxon>
        <taxon>Brevibacterium</taxon>
    </lineage>
</organism>
<evidence type="ECO:0000313" key="3">
    <source>
        <dbReference type="Proteomes" id="UP001501791"/>
    </source>
</evidence>
<proteinExistence type="predicted"/>
<keyword evidence="3" id="KW-1185">Reference proteome</keyword>
<reference evidence="3" key="1">
    <citation type="journal article" date="2019" name="Int. J. Syst. Evol. Microbiol.">
        <title>The Global Catalogue of Microorganisms (GCM) 10K type strain sequencing project: providing services to taxonomists for standard genome sequencing and annotation.</title>
        <authorList>
            <consortium name="The Broad Institute Genomics Platform"/>
            <consortium name="The Broad Institute Genome Sequencing Center for Infectious Disease"/>
            <person name="Wu L."/>
            <person name="Ma J."/>
        </authorList>
    </citation>
    <scope>NUCLEOTIDE SEQUENCE [LARGE SCALE GENOMIC DNA]</scope>
    <source>
        <strain evidence="3">JCM 13319</strain>
    </source>
</reference>
<dbReference type="SUPFAM" id="SSF56112">
    <property type="entry name" value="Protein kinase-like (PK-like)"/>
    <property type="match status" value="1"/>
</dbReference>